<feature type="repeat" description="TPR" evidence="3">
    <location>
        <begin position="155"/>
        <end position="188"/>
    </location>
</feature>
<name>A0A517MN31_9BACT</name>
<dbReference type="OrthoDB" id="9767410at2"/>
<keyword evidence="1" id="KW-0677">Repeat</keyword>
<accession>A0A517MN31</accession>
<dbReference type="Gene3D" id="1.25.40.10">
    <property type="entry name" value="Tetratricopeptide repeat domain"/>
    <property type="match status" value="2"/>
</dbReference>
<dbReference type="InterPro" id="IPR050498">
    <property type="entry name" value="Ycf3"/>
</dbReference>
<proteinExistence type="predicted"/>
<organism evidence="4 5">
    <name type="scientific">Roseimaritima multifibrata</name>
    <dbReference type="NCBI Taxonomy" id="1930274"/>
    <lineage>
        <taxon>Bacteria</taxon>
        <taxon>Pseudomonadati</taxon>
        <taxon>Planctomycetota</taxon>
        <taxon>Planctomycetia</taxon>
        <taxon>Pirellulales</taxon>
        <taxon>Pirellulaceae</taxon>
        <taxon>Roseimaritima</taxon>
    </lineage>
</organism>
<dbReference type="Proteomes" id="UP000320672">
    <property type="component" value="Chromosome"/>
</dbReference>
<dbReference type="SMART" id="SM00028">
    <property type="entry name" value="TPR"/>
    <property type="match status" value="6"/>
</dbReference>
<dbReference type="AlphaFoldDB" id="A0A517MN31"/>
<keyword evidence="5" id="KW-1185">Reference proteome</keyword>
<reference evidence="4 5" key="1">
    <citation type="submission" date="2019-02" db="EMBL/GenBank/DDBJ databases">
        <title>Deep-cultivation of Planctomycetes and their phenomic and genomic characterization uncovers novel biology.</title>
        <authorList>
            <person name="Wiegand S."/>
            <person name="Jogler M."/>
            <person name="Boedeker C."/>
            <person name="Pinto D."/>
            <person name="Vollmers J."/>
            <person name="Rivas-Marin E."/>
            <person name="Kohn T."/>
            <person name="Peeters S.H."/>
            <person name="Heuer A."/>
            <person name="Rast P."/>
            <person name="Oberbeckmann S."/>
            <person name="Bunk B."/>
            <person name="Jeske O."/>
            <person name="Meyerdierks A."/>
            <person name="Storesund J.E."/>
            <person name="Kallscheuer N."/>
            <person name="Luecker S."/>
            <person name="Lage O.M."/>
            <person name="Pohl T."/>
            <person name="Merkel B.J."/>
            <person name="Hornburger P."/>
            <person name="Mueller R.-W."/>
            <person name="Bruemmer F."/>
            <person name="Labrenz M."/>
            <person name="Spormann A.M."/>
            <person name="Op den Camp H."/>
            <person name="Overmann J."/>
            <person name="Amann R."/>
            <person name="Jetten M.S.M."/>
            <person name="Mascher T."/>
            <person name="Medema M.H."/>
            <person name="Devos D.P."/>
            <person name="Kaster A.-K."/>
            <person name="Ovreas L."/>
            <person name="Rohde M."/>
            <person name="Galperin M.Y."/>
            <person name="Jogler C."/>
        </authorList>
    </citation>
    <scope>NUCLEOTIDE SEQUENCE [LARGE SCALE GENOMIC DNA]</scope>
    <source>
        <strain evidence="4 5">FF011L</strain>
    </source>
</reference>
<feature type="repeat" description="TPR" evidence="3">
    <location>
        <begin position="260"/>
        <end position="293"/>
    </location>
</feature>
<dbReference type="GO" id="GO:0046813">
    <property type="term" value="P:receptor-mediated virion attachment to host cell"/>
    <property type="evidence" value="ECO:0007669"/>
    <property type="project" value="TreeGrafter"/>
</dbReference>
<evidence type="ECO:0000256" key="2">
    <source>
        <dbReference type="ARBA" id="ARBA00022803"/>
    </source>
</evidence>
<keyword evidence="2 3" id="KW-0802">TPR repeat</keyword>
<protein>
    <submittedName>
        <fullName evidence="4">Tetratricopeptide repeat protein</fullName>
    </submittedName>
</protein>
<dbReference type="GO" id="GO:0009279">
    <property type="term" value="C:cell outer membrane"/>
    <property type="evidence" value="ECO:0007669"/>
    <property type="project" value="TreeGrafter"/>
</dbReference>
<evidence type="ECO:0000256" key="1">
    <source>
        <dbReference type="ARBA" id="ARBA00022737"/>
    </source>
</evidence>
<evidence type="ECO:0000256" key="3">
    <source>
        <dbReference type="PROSITE-ProRule" id="PRU00339"/>
    </source>
</evidence>
<evidence type="ECO:0000313" key="4">
    <source>
        <dbReference type="EMBL" id="QDS96281.1"/>
    </source>
</evidence>
<gene>
    <name evidence="4" type="ORF">FF011L_50890</name>
</gene>
<dbReference type="Pfam" id="PF14559">
    <property type="entry name" value="TPR_19"/>
    <property type="match status" value="1"/>
</dbReference>
<dbReference type="RefSeq" id="WP_145354449.1">
    <property type="nucleotide sequence ID" value="NZ_CP036262.1"/>
</dbReference>
<dbReference type="SUPFAM" id="SSF48452">
    <property type="entry name" value="TPR-like"/>
    <property type="match status" value="2"/>
</dbReference>
<dbReference type="KEGG" id="rml:FF011L_50890"/>
<dbReference type="Pfam" id="PF13432">
    <property type="entry name" value="TPR_16"/>
    <property type="match status" value="1"/>
</dbReference>
<dbReference type="InterPro" id="IPR019734">
    <property type="entry name" value="TPR_rpt"/>
</dbReference>
<dbReference type="PANTHER" id="PTHR44858">
    <property type="entry name" value="TETRATRICOPEPTIDE REPEAT PROTEIN 6"/>
    <property type="match status" value="1"/>
</dbReference>
<sequence length="321" mass="35901">MPLQPASPLLRCFRAAFACRSLGCGLLLAAIVISSLGCRTIRARGESRHSIAARRLSRQGLEAMHRGRWEYAEELFAEALAMNKSDDRAHWGMGESLWHRGDRTAALEEMETAVRLSGSHPELVVRLGRMHFENGDWEAAEKYANEALLVGRDLPGTWALRGDCLQRTGDHEGALAAYHRALALQPEYPEVQLQAAELYRQQGRYDRLLATLERIRDCTGDAGCSPRVHLLRGVALSQLGRPGEASNCYKLAAQMQPHDANIQLQIATLALEMDEFDTARLATRRILEIDPQSSIGNELNQQIDQRVQIARKEEPGSRTWE</sequence>
<evidence type="ECO:0000313" key="5">
    <source>
        <dbReference type="Proteomes" id="UP000320672"/>
    </source>
</evidence>
<dbReference type="EMBL" id="CP036262">
    <property type="protein sequence ID" value="QDS96281.1"/>
    <property type="molecule type" value="Genomic_DNA"/>
</dbReference>
<dbReference type="InterPro" id="IPR011990">
    <property type="entry name" value="TPR-like_helical_dom_sf"/>
</dbReference>
<dbReference type="PANTHER" id="PTHR44858:SF1">
    <property type="entry name" value="UDP-N-ACETYLGLUCOSAMINE--PEPTIDE N-ACETYLGLUCOSAMINYLTRANSFERASE SPINDLY-RELATED"/>
    <property type="match status" value="1"/>
</dbReference>
<dbReference type="PROSITE" id="PS50005">
    <property type="entry name" value="TPR"/>
    <property type="match status" value="2"/>
</dbReference>